<dbReference type="InterPro" id="IPR050185">
    <property type="entry name" value="Ub_carboxyl-term_hydrolase"/>
</dbReference>
<feature type="domain" description="CS" evidence="10">
    <location>
        <begin position="152"/>
        <end position="257"/>
    </location>
</feature>
<feature type="domain" description="MYND-type" evidence="9">
    <location>
        <begin position="656"/>
        <end position="695"/>
    </location>
</feature>
<dbReference type="CDD" id="cd02674">
    <property type="entry name" value="Peptidase_C19R"/>
    <property type="match status" value="1"/>
</dbReference>
<dbReference type="InterPro" id="IPR018200">
    <property type="entry name" value="USP_CS"/>
</dbReference>
<dbReference type="PROSITE" id="PS51203">
    <property type="entry name" value="CS"/>
    <property type="match status" value="2"/>
</dbReference>
<feature type="region of interest" description="Disordered" evidence="7">
    <location>
        <begin position="299"/>
        <end position="349"/>
    </location>
</feature>
<dbReference type="InterPro" id="IPR002893">
    <property type="entry name" value="Znf_MYND"/>
</dbReference>
<dbReference type="PANTHER" id="PTHR21646">
    <property type="entry name" value="UBIQUITIN CARBOXYL-TERMINAL HYDROLASE"/>
    <property type="match status" value="1"/>
</dbReference>
<sequence length="1083" mass="122040">TARRRLKRRPCIMDSKRHENKRRKEKENSSKDSESKGEKRRILKHEWSQTRSEVSATLDVGFPVDSNQVTLKCTDGECSITLPDGRHWECELFAPVVGEYTSLIHKPKKVVVKMVKKDPSINWCQLEKSEEEPLRPDVPTQDDKEENPTTELTNPKYDYYESGANGDTVTVTLFVKSISKETLNVEFHDAGFSVRFRTKNTNSEFLELHKATEETTFVWQVNVKEPIRAAECRHRLSPCKLELILKKAVPAKWSCLELPVKKEPVAAPSNTWMPVSRSVPLAASPLESSTPIPLAAAPERAGCSEPPTLDSSAGDASSLHAPTLKQEEAKKQTCAVPTQRTPPDGGVERSPVVLEPEVALGYTGLDNLGNTCFMNSVLQCLANTREFRDYFLGGVFQGEINTENPLGMRGELAVAFAVLLRWLWSGAQRSYAPSRLKSLISVKAPQFTGFAQHDAQEFMAFLLDGLHEDLNRIHNKPYVESVDSDNRPDEVVAEESWSRYKLRNDSIVVDLFQGQYKSTVICPECQKVSINFDPFLYLSVPLPKKQKIFVVHFYRWDPDQAPIKLRLRLNQDARVEDLKDEIFKKTHVSPKNLRVLEVYNRKIYKVFNRDDDSLMDITPKDLIFAFEILDRDVAREKVVEVAVVQRLLMPHAATTCASCGVAKLEALKRCTRCLRVGYCNRTCQTNHWHQHKSVCKFVPELIGLPFVLSLPQSQATYPNLCRLMEAYSRHSVNVFQPPVKSNKCALDAAAGTPPGSVEPLEAELDEAEGLDANSNEGGPMFGVTSVVPYAESCPSKVDFVFEDRGNEPLDLSRVYYLAMDWRNDQRQESYVLVESKEVEYATVDDDCNLPFSEEDGISLDQCLTLFTEPEVLSPQEAWYCPGCKEHRQATKELSLWRLPPVLIIQLKRFSFTRSIFRDKIDKMVDFPINGLDVGPYYCGPACESGGPQPVYDLFAVINHHGGMLGGHYTAFGRCTDATDTRLSEVGWRLFDDSRVNAVSDARVATSAAYMLFYRRRNAPFELSSCGASAWRPRAVTAPSQKLLKDRENLLDQEFSAQNDANNNRCHYGVVAPDDASVDMDSPD</sequence>
<keyword evidence="11" id="KW-0378">Hydrolase</keyword>
<dbReference type="PROSITE" id="PS50235">
    <property type="entry name" value="USP_3"/>
    <property type="match status" value="1"/>
</dbReference>
<dbReference type="Pfam" id="PF01753">
    <property type="entry name" value="zf-MYND"/>
    <property type="match status" value="1"/>
</dbReference>
<dbReference type="Gene3D" id="2.60.40.790">
    <property type="match status" value="2"/>
</dbReference>
<evidence type="ECO:0000256" key="6">
    <source>
        <dbReference type="PROSITE-ProRule" id="PRU00134"/>
    </source>
</evidence>
<dbReference type="PROSITE" id="PS50865">
    <property type="entry name" value="ZF_MYND_2"/>
    <property type="match status" value="1"/>
</dbReference>
<keyword evidence="3" id="KW-0479">Metal-binding</keyword>
<evidence type="ECO:0000256" key="3">
    <source>
        <dbReference type="ARBA" id="ARBA00022723"/>
    </source>
</evidence>
<evidence type="ECO:0000256" key="1">
    <source>
        <dbReference type="ARBA" id="ARBA00000707"/>
    </source>
</evidence>
<dbReference type="InterPro" id="IPR007052">
    <property type="entry name" value="CS_dom"/>
</dbReference>
<feature type="domain" description="USP" evidence="8">
    <location>
        <begin position="363"/>
        <end position="1016"/>
    </location>
</feature>
<proteinExistence type="evidence at transcript level"/>
<evidence type="ECO:0000256" key="5">
    <source>
        <dbReference type="ARBA" id="ARBA00022833"/>
    </source>
</evidence>
<dbReference type="AlphaFoldDB" id="A0A131XMX6"/>
<dbReference type="EMBL" id="GEFM01006982">
    <property type="protein sequence ID" value="JAP68814.1"/>
    <property type="molecule type" value="mRNA"/>
</dbReference>
<evidence type="ECO:0000313" key="11">
    <source>
        <dbReference type="EMBL" id="JAP68814.1"/>
    </source>
</evidence>
<evidence type="ECO:0000256" key="2">
    <source>
        <dbReference type="ARBA" id="ARBA00012759"/>
    </source>
</evidence>
<dbReference type="PANTHER" id="PTHR21646:SF74">
    <property type="entry name" value="UBIQUITIN CARBOXYL-TERMINAL HYDROLASE 19"/>
    <property type="match status" value="1"/>
</dbReference>
<feature type="non-terminal residue" evidence="11">
    <location>
        <position position="1"/>
    </location>
</feature>
<dbReference type="GO" id="GO:0008270">
    <property type="term" value="F:zinc ion binding"/>
    <property type="evidence" value="ECO:0007669"/>
    <property type="project" value="UniProtKB-KW"/>
</dbReference>
<feature type="compositionally biased region" description="Basic and acidic residues" evidence="7">
    <location>
        <begin position="25"/>
        <end position="37"/>
    </location>
</feature>
<protein>
    <recommendedName>
        <fullName evidence="2">ubiquitinyl hydrolase 1</fullName>
        <ecNumber evidence="2">3.4.19.12</ecNumber>
    </recommendedName>
</protein>
<dbReference type="InterPro" id="IPR008978">
    <property type="entry name" value="HSP20-like_chaperone"/>
</dbReference>
<dbReference type="PROSITE" id="PS00973">
    <property type="entry name" value="USP_2"/>
    <property type="match status" value="1"/>
</dbReference>
<comment type="catalytic activity">
    <reaction evidence="1">
        <text>Thiol-dependent hydrolysis of ester, thioester, amide, peptide and isopeptide bonds formed by the C-terminal Gly of ubiquitin (a 76-residue protein attached to proteins as an intracellular targeting signal).</text>
        <dbReference type="EC" id="3.4.19.12"/>
    </reaction>
</comment>
<dbReference type="Pfam" id="PF00443">
    <property type="entry name" value="UCH"/>
    <property type="match status" value="1"/>
</dbReference>
<dbReference type="GO" id="GO:0004843">
    <property type="term" value="F:cysteine-type deubiquitinase activity"/>
    <property type="evidence" value="ECO:0007669"/>
    <property type="project" value="UniProtKB-EC"/>
</dbReference>
<feature type="region of interest" description="Disordered" evidence="7">
    <location>
        <begin position="1"/>
        <end position="42"/>
    </location>
</feature>
<dbReference type="PROSITE" id="PS00972">
    <property type="entry name" value="USP_1"/>
    <property type="match status" value="1"/>
</dbReference>
<feature type="domain" description="CS" evidence="10">
    <location>
        <begin position="40"/>
        <end position="127"/>
    </location>
</feature>
<evidence type="ECO:0000259" key="9">
    <source>
        <dbReference type="PROSITE" id="PS50865"/>
    </source>
</evidence>
<dbReference type="InterPro" id="IPR001394">
    <property type="entry name" value="Peptidase_C19_UCH"/>
</dbReference>
<feature type="region of interest" description="Disordered" evidence="7">
    <location>
        <begin position="126"/>
        <end position="156"/>
    </location>
</feature>
<evidence type="ECO:0000256" key="7">
    <source>
        <dbReference type="SAM" id="MobiDB-lite"/>
    </source>
</evidence>
<keyword evidence="5" id="KW-0862">Zinc</keyword>
<dbReference type="SUPFAM" id="SSF49764">
    <property type="entry name" value="HSP20-like chaperones"/>
    <property type="match status" value="2"/>
</dbReference>
<evidence type="ECO:0000256" key="4">
    <source>
        <dbReference type="ARBA" id="ARBA00022771"/>
    </source>
</evidence>
<accession>A0A131XMX6</accession>
<dbReference type="Gene3D" id="3.90.70.10">
    <property type="entry name" value="Cysteine proteinases"/>
    <property type="match status" value="2"/>
</dbReference>
<dbReference type="InterPro" id="IPR028889">
    <property type="entry name" value="USP"/>
</dbReference>
<dbReference type="Gene3D" id="6.10.140.2220">
    <property type="match status" value="1"/>
</dbReference>
<keyword evidence="4 6" id="KW-0863">Zinc-finger</keyword>
<dbReference type="CDD" id="cd17039">
    <property type="entry name" value="Ubl_ubiquitin_like"/>
    <property type="match status" value="1"/>
</dbReference>
<dbReference type="Pfam" id="PF04969">
    <property type="entry name" value="CS"/>
    <property type="match status" value="2"/>
</dbReference>
<organism evidence="11">
    <name type="scientific">Ixodes ricinus</name>
    <name type="common">Common tick</name>
    <name type="synonym">Acarus ricinus</name>
    <dbReference type="NCBI Taxonomy" id="34613"/>
    <lineage>
        <taxon>Eukaryota</taxon>
        <taxon>Metazoa</taxon>
        <taxon>Ecdysozoa</taxon>
        <taxon>Arthropoda</taxon>
        <taxon>Chelicerata</taxon>
        <taxon>Arachnida</taxon>
        <taxon>Acari</taxon>
        <taxon>Parasitiformes</taxon>
        <taxon>Ixodida</taxon>
        <taxon>Ixodoidea</taxon>
        <taxon>Ixodidae</taxon>
        <taxon>Ixodinae</taxon>
        <taxon>Ixodes</taxon>
    </lineage>
</organism>
<feature type="compositionally biased region" description="Basic residues" evidence="7">
    <location>
        <begin position="1"/>
        <end position="10"/>
    </location>
</feature>
<dbReference type="GO" id="GO:0016579">
    <property type="term" value="P:protein deubiquitination"/>
    <property type="evidence" value="ECO:0007669"/>
    <property type="project" value="InterPro"/>
</dbReference>
<name>A0A131XMX6_IXORI</name>
<dbReference type="InterPro" id="IPR038765">
    <property type="entry name" value="Papain-like_cys_pep_sf"/>
</dbReference>
<evidence type="ECO:0000259" key="10">
    <source>
        <dbReference type="PROSITE" id="PS51203"/>
    </source>
</evidence>
<dbReference type="CDD" id="cd06466">
    <property type="entry name" value="p23_CS_SGT1_like"/>
    <property type="match status" value="1"/>
</dbReference>
<dbReference type="SUPFAM" id="SSF144232">
    <property type="entry name" value="HIT/MYND zinc finger-like"/>
    <property type="match status" value="1"/>
</dbReference>
<dbReference type="EC" id="3.4.19.12" evidence="2"/>
<dbReference type="SUPFAM" id="SSF54001">
    <property type="entry name" value="Cysteine proteinases"/>
    <property type="match status" value="1"/>
</dbReference>
<evidence type="ECO:0000259" key="8">
    <source>
        <dbReference type="PROSITE" id="PS50235"/>
    </source>
</evidence>
<reference evidence="11" key="1">
    <citation type="submission" date="2016-02" db="EMBL/GenBank/DDBJ databases">
        <title>RNAseq analyses of the midgut from blood- or serum-fed Ixodes ricinus ticks.</title>
        <authorList>
            <person name="Perner J."/>
            <person name="Provaznik J."/>
            <person name="Schrenkova J."/>
            <person name="Urbanova V."/>
            <person name="Ribeiro J.M."/>
            <person name="Kopacek P."/>
        </authorList>
    </citation>
    <scope>NUCLEOTIDE SEQUENCE</scope>
    <source>
        <tissue evidence="11">Gut</tissue>
    </source>
</reference>